<dbReference type="InterPro" id="IPR000700">
    <property type="entry name" value="PAS-assoc_C"/>
</dbReference>
<dbReference type="Gene3D" id="3.30.565.10">
    <property type="entry name" value="Histidine kinase-like ATPase, C-terminal domain"/>
    <property type="match status" value="1"/>
</dbReference>
<evidence type="ECO:0000256" key="1">
    <source>
        <dbReference type="ARBA" id="ARBA00000085"/>
    </source>
</evidence>
<dbReference type="PROSITE" id="PS50110">
    <property type="entry name" value="RESPONSE_REGULATORY"/>
    <property type="match status" value="1"/>
</dbReference>
<feature type="domain" description="PAC" evidence="10">
    <location>
        <begin position="540"/>
        <end position="591"/>
    </location>
</feature>
<evidence type="ECO:0000259" key="7">
    <source>
        <dbReference type="PROSITE" id="PS50109"/>
    </source>
</evidence>
<dbReference type="InterPro" id="IPR013655">
    <property type="entry name" value="PAS_fold_3"/>
</dbReference>
<gene>
    <name evidence="11" type="ORF">COA17_14600</name>
</gene>
<sequence>MVVERGEGGVHAVRITPVRQRLPPSRRAAPALGCPAMTQPPAASRDYMAFTARGGDMGRRIAAYDWASSPLGPVEDWPAVLRHTLAVILPAQAEIVLFWGAEQVALYNDAYAPTIGNKHPHALGRPACETWTELWDDLEPLLTHVRTTGETYAAKDRPFYIERAGYGEQVYFDISYSPVALDDGSVGGVLCIVSETTGRVRAAREVSEDRARLHQMFDQAPGFVAVLREPGHVFELANAAFRALVDGREMIGRTVADALPEVVSQGLVARLDEVRATGVPFRGEGVPVTVMRADGTAEERRLDFVYQPVTDAGGEVTAIFVQGIDLTEQHRALGALALSRDSLELATRMGEIGTWEYDLRTGTFTGSERNWAMHGYPPGTVATTAQFLAAIHPGDRAAMSASFAAAIDPAVRALHDVEYRIFQPDGTMRWVAVTGRGVFEDDVCTRAIGTITDVTQRRTEADALRESEQRFRALADEMEALVWITDETGRFVFANAGFQKILGVTPEAMRRDGWAPLLRDEDRALLAERMPLFYRDPRPLRGDYRLKTADGGTIWAHGVSRPRYSGDRFLGYVGCAVDVTERHLAGEALEERVAERTAELTRQIAERERVEETLHQMQRLEAVGQLTSGVAHDFNNLLTVVLGNIEMIAHAAAAGPLDARALQRLEHVRIAAERGATLTAQLLAFSRRQRLEAKTVDLNDTVRALAPLMASTLGRSIAIEQELADGVWPALVDPTQIELILLNLAINARDAMVGGGRLTLSTANVSLDVPQRPEEPVAGDYIRVAVTDTGTGMTDEVLARAFEPFFTTKEVGKGSGLGLAQVFGFAKQSGGGVRIDTVAGEGTTVSVYLPRARDVAAAAAVAAIPAASAAPIAGRCILVVDDEDNVRQVTADTLRAAGCRVVEAVDGDTGLRALAHTRGIEAVVADVAMPGMNGVEFARRARRRHPDLPVLFVTGYADLAAIAEVPEEQIIRKPYTRDALLSRVRQMLDRPAAVEEERPARAG</sequence>
<dbReference type="PROSITE" id="PS50113">
    <property type="entry name" value="PAC"/>
    <property type="match status" value="3"/>
</dbReference>
<dbReference type="EC" id="2.7.13.3" evidence="2"/>
<dbReference type="InterPro" id="IPR000014">
    <property type="entry name" value="PAS"/>
</dbReference>
<dbReference type="InterPro" id="IPR011006">
    <property type="entry name" value="CheY-like_superfamily"/>
</dbReference>
<dbReference type="PROSITE" id="PS50112">
    <property type="entry name" value="PAS"/>
    <property type="match status" value="1"/>
</dbReference>
<dbReference type="SMART" id="SM00086">
    <property type="entry name" value="PAC"/>
    <property type="match status" value="4"/>
</dbReference>
<dbReference type="CDD" id="cd00082">
    <property type="entry name" value="HisKA"/>
    <property type="match status" value="1"/>
</dbReference>
<dbReference type="PROSITE" id="PS50109">
    <property type="entry name" value="HIS_KIN"/>
    <property type="match status" value="1"/>
</dbReference>
<dbReference type="Gene3D" id="2.10.70.100">
    <property type="match status" value="1"/>
</dbReference>
<dbReference type="CDD" id="cd00130">
    <property type="entry name" value="PAS"/>
    <property type="match status" value="1"/>
</dbReference>
<dbReference type="InterPro" id="IPR036890">
    <property type="entry name" value="HATPase_C_sf"/>
</dbReference>
<accession>A0A2A4HV73</accession>
<dbReference type="InterPro" id="IPR004358">
    <property type="entry name" value="Sig_transdc_His_kin-like_C"/>
</dbReference>
<dbReference type="SUPFAM" id="SSF47384">
    <property type="entry name" value="Homodimeric domain of signal transducing histidine kinase"/>
    <property type="match status" value="1"/>
</dbReference>
<dbReference type="InterPro" id="IPR003594">
    <property type="entry name" value="HATPase_dom"/>
</dbReference>
<comment type="catalytic activity">
    <reaction evidence="1">
        <text>ATP + protein L-histidine = ADP + protein N-phospho-L-histidine.</text>
        <dbReference type="EC" id="2.7.13.3"/>
    </reaction>
</comment>
<dbReference type="SMART" id="SM00091">
    <property type="entry name" value="PAS"/>
    <property type="match status" value="2"/>
</dbReference>
<feature type="domain" description="PAC" evidence="10">
    <location>
        <begin position="284"/>
        <end position="338"/>
    </location>
</feature>
<keyword evidence="5" id="KW-0418">Kinase</keyword>
<dbReference type="SUPFAM" id="SSF52172">
    <property type="entry name" value="CheY-like"/>
    <property type="match status" value="1"/>
</dbReference>
<dbReference type="GO" id="GO:0000155">
    <property type="term" value="F:phosphorelay sensor kinase activity"/>
    <property type="evidence" value="ECO:0007669"/>
    <property type="project" value="InterPro"/>
</dbReference>
<dbReference type="AlphaFoldDB" id="A0A2A4HV73"/>
<dbReference type="SUPFAM" id="SSF55874">
    <property type="entry name" value="ATPase domain of HSP90 chaperone/DNA topoisomerase II/histidine kinase"/>
    <property type="match status" value="1"/>
</dbReference>
<dbReference type="InterPro" id="IPR036097">
    <property type="entry name" value="HisK_dim/P_sf"/>
</dbReference>
<dbReference type="SMART" id="SM00388">
    <property type="entry name" value="HisKA"/>
    <property type="match status" value="1"/>
</dbReference>
<dbReference type="Pfam" id="PF08448">
    <property type="entry name" value="PAS_4"/>
    <property type="match status" value="1"/>
</dbReference>
<evidence type="ECO:0000256" key="3">
    <source>
        <dbReference type="ARBA" id="ARBA00022553"/>
    </source>
</evidence>
<evidence type="ECO:0000313" key="12">
    <source>
        <dbReference type="Proteomes" id="UP000218784"/>
    </source>
</evidence>
<keyword evidence="3 6" id="KW-0597">Phosphoprotein</keyword>
<keyword evidence="12" id="KW-1185">Reference proteome</keyword>
<evidence type="ECO:0000259" key="10">
    <source>
        <dbReference type="PROSITE" id="PS50113"/>
    </source>
</evidence>
<keyword evidence="4" id="KW-0808">Transferase</keyword>
<protein>
    <recommendedName>
        <fullName evidence="2">histidine kinase</fullName>
        <ecNumber evidence="2">2.7.13.3</ecNumber>
    </recommendedName>
</protein>
<dbReference type="Gene3D" id="1.10.287.130">
    <property type="match status" value="1"/>
</dbReference>
<evidence type="ECO:0000256" key="4">
    <source>
        <dbReference type="ARBA" id="ARBA00022679"/>
    </source>
</evidence>
<dbReference type="Pfam" id="PF02518">
    <property type="entry name" value="HATPase_c"/>
    <property type="match status" value="1"/>
</dbReference>
<dbReference type="InterPro" id="IPR005467">
    <property type="entry name" value="His_kinase_dom"/>
</dbReference>
<feature type="domain" description="PAC" evidence="10">
    <location>
        <begin position="415"/>
        <end position="466"/>
    </location>
</feature>
<organism evidence="11 12">
    <name type="scientific">Sphingomonas ginsenosidimutans</name>
    <dbReference type="NCBI Taxonomy" id="862134"/>
    <lineage>
        <taxon>Bacteria</taxon>
        <taxon>Pseudomonadati</taxon>
        <taxon>Pseudomonadota</taxon>
        <taxon>Alphaproteobacteria</taxon>
        <taxon>Sphingomonadales</taxon>
        <taxon>Sphingomonadaceae</taxon>
        <taxon>Sphingomonas</taxon>
    </lineage>
</organism>
<dbReference type="Pfam" id="PF00072">
    <property type="entry name" value="Response_reg"/>
    <property type="match status" value="1"/>
</dbReference>
<evidence type="ECO:0000256" key="5">
    <source>
        <dbReference type="ARBA" id="ARBA00022777"/>
    </source>
</evidence>
<dbReference type="Gene3D" id="3.30.450.20">
    <property type="entry name" value="PAS domain"/>
    <property type="match status" value="4"/>
</dbReference>
<feature type="domain" description="PAS" evidence="9">
    <location>
        <begin position="467"/>
        <end position="509"/>
    </location>
</feature>
<dbReference type="NCBIfam" id="TIGR00229">
    <property type="entry name" value="sensory_box"/>
    <property type="match status" value="1"/>
</dbReference>
<dbReference type="SUPFAM" id="SSF55785">
    <property type="entry name" value="PYP-like sensor domain (PAS domain)"/>
    <property type="match status" value="3"/>
</dbReference>
<dbReference type="PANTHER" id="PTHR43304:SF1">
    <property type="entry name" value="PAC DOMAIN-CONTAINING PROTEIN"/>
    <property type="match status" value="1"/>
</dbReference>
<evidence type="ECO:0000256" key="2">
    <source>
        <dbReference type="ARBA" id="ARBA00012438"/>
    </source>
</evidence>
<feature type="domain" description="Histidine kinase" evidence="7">
    <location>
        <begin position="629"/>
        <end position="853"/>
    </location>
</feature>
<feature type="modified residue" description="4-aspartylphosphate" evidence="6">
    <location>
        <position position="926"/>
    </location>
</feature>
<evidence type="ECO:0000256" key="6">
    <source>
        <dbReference type="PROSITE-ProRule" id="PRU00169"/>
    </source>
</evidence>
<proteinExistence type="predicted"/>
<dbReference type="Pfam" id="PF08447">
    <property type="entry name" value="PAS_3"/>
    <property type="match status" value="2"/>
</dbReference>
<dbReference type="InterPro" id="IPR001789">
    <property type="entry name" value="Sig_transdc_resp-reg_receiver"/>
</dbReference>
<evidence type="ECO:0000259" key="9">
    <source>
        <dbReference type="PROSITE" id="PS50112"/>
    </source>
</evidence>
<feature type="domain" description="Response regulatory" evidence="8">
    <location>
        <begin position="876"/>
        <end position="988"/>
    </location>
</feature>
<dbReference type="InterPro" id="IPR003661">
    <property type="entry name" value="HisK_dim/P_dom"/>
</dbReference>
<dbReference type="SMART" id="SM00387">
    <property type="entry name" value="HATPase_c"/>
    <property type="match status" value="1"/>
</dbReference>
<dbReference type="PRINTS" id="PR00344">
    <property type="entry name" value="BCTRLSENSOR"/>
</dbReference>
<dbReference type="InterPro" id="IPR035965">
    <property type="entry name" value="PAS-like_dom_sf"/>
</dbReference>
<comment type="caution">
    <text evidence="11">The sequence shown here is derived from an EMBL/GenBank/DDBJ whole genome shotgun (WGS) entry which is preliminary data.</text>
</comment>
<dbReference type="Gene3D" id="3.40.50.2300">
    <property type="match status" value="1"/>
</dbReference>
<reference evidence="11 12" key="1">
    <citation type="submission" date="2017-09" db="EMBL/GenBank/DDBJ databases">
        <title>Sphingomonas ginsenosidimutans KACC 14949, whole genome shotgun sequence.</title>
        <authorList>
            <person name="Feng G."/>
            <person name="Zhu H."/>
        </authorList>
    </citation>
    <scope>NUCLEOTIDE SEQUENCE [LARGE SCALE GENOMIC DNA]</scope>
    <source>
        <strain evidence="11 12">KACC 14949</strain>
    </source>
</reference>
<dbReference type="InterPro" id="IPR052162">
    <property type="entry name" value="Sensor_kinase/Photoreceptor"/>
</dbReference>
<dbReference type="InterPro" id="IPR013656">
    <property type="entry name" value="PAS_4"/>
</dbReference>
<dbReference type="PANTHER" id="PTHR43304">
    <property type="entry name" value="PHYTOCHROME-LIKE PROTEIN CPH1"/>
    <property type="match status" value="1"/>
</dbReference>
<dbReference type="Proteomes" id="UP000218784">
    <property type="component" value="Unassembled WGS sequence"/>
</dbReference>
<dbReference type="EMBL" id="NWVD01000007">
    <property type="protein sequence ID" value="PCG08280.1"/>
    <property type="molecule type" value="Genomic_DNA"/>
</dbReference>
<evidence type="ECO:0000259" key="8">
    <source>
        <dbReference type="PROSITE" id="PS50110"/>
    </source>
</evidence>
<dbReference type="Pfam" id="PF00512">
    <property type="entry name" value="HisKA"/>
    <property type="match status" value="1"/>
</dbReference>
<evidence type="ECO:0000313" key="11">
    <source>
        <dbReference type="EMBL" id="PCG08280.1"/>
    </source>
</evidence>
<name>A0A2A4HV73_9SPHN</name>
<dbReference type="InterPro" id="IPR001610">
    <property type="entry name" value="PAC"/>
</dbReference>
<dbReference type="SMART" id="SM00448">
    <property type="entry name" value="REC"/>
    <property type="match status" value="1"/>
</dbReference>